<dbReference type="AlphaFoldDB" id="A0A7J7H8I4"/>
<sequence length="145" mass="15885">MLAPLIFSFPLSLSLFLSLFRRHQFVDPQSSSVHGYHLSQSFRSLQCSISTSQALRGATTLKARLGCKNKLNGSTPILQIEENNDFEFDFENCRSILAKGSELHIETLDGDWNIQGDLSGETVSYLAVADDSGSSAVLSVGELLE</sequence>
<keyword evidence="1" id="KW-0732">Signal</keyword>
<evidence type="ECO:0000256" key="1">
    <source>
        <dbReference type="SAM" id="SignalP"/>
    </source>
</evidence>
<feature type="chain" id="PRO_5029457403" evidence="1">
    <location>
        <begin position="26"/>
        <end position="145"/>
    </location>
</feature>
<reference evidence="2 3" key="2">
    <citation type="submission" date="2020-07" db="EMBL/GenBank/DDBJ databases">
        <title>Genome assembly of wild tea tree DASZ reveals pedigree and selection history of tea varieties.</title>
        <authorList>
            <person name="Zhang W."/>
        </authorList>
    </citation>
    <scope>NUCLEOTIDE SEQUENCE [LARGE SCALE GENOMIC DNA]</scope>
    <source>
        <strain evidence="3">cv. G240</strain>
        <tissue evidence="2">Leaf</tissue>
    </source>
</reference>
<reference evidence="3" key="1">
    <citation type="journal article" date="2020" name="Nat. Commun.">
        <title>Genome assembly of wild tea tree DASZ reveals pedigree and selection history of tea varieties.</title>
        <authorList>
            <person name="Zhang W."/>
            <person name="Zhang Y."/>
            <person name="Qiu H."/>
            <person name="Guo Y."/>
            <person name="Wan H."/>
            <person name="Zhang X."/>
            <person name="Scossa F."/>
            <person name="Alseekh S."/>
            <person name="Zhang Q."/>
            <person name="Wang P."/>
            <person name="Xu L."/>
            <person name="Schmidt M.H."/>
            <person name="Jia X."/>
            <person name="Li D."/>
            <person name="Zhu A."/>
            <person name="Guo F."/>
            <person name="Chen W."/>
            <person name="Ni D."/>
            <person name="Usadel B."/>
            <person name="Fernie A.R."/>
            <person name="Wen W."/>
        </authorList>
    </citation>
    <scope>NUCLEOTIDE SEQUENCE [LARGE SCALE GENOMIC DNA]</scope>
    <source>
        <strain evidence="3">cv. G240</strain>
    </source>
</reference>
<accession>A0A7J7H8I4</accession>
<evidence type="ECO:0000313" key="3">
    <source>
        <dbReference type="Proteomes" id="UP000593564"/>
    </source>
</evidence>
<organism evidence="2 3">
    <name type="scientific">Camellia sinensis</name>
    <name type="common">Tea plant</name>
    <name type="synonym">Thea sinensis</name>
    <dbReference type="NCBI Taxonomy" id="4442"/>
    <lineage>
        <taxon>Eukaryota</taxon>
        <taxon>Viridiplantae</taxon>
        <taxon>Streptophyta</taxon>
        <taxon>Embryophyta</taxon>
        <taxon>Tracheophyta</taxon>
        <taxon>Spermatophyta</taxon>
        <taxon>Magnoliopsida</taxon>
        <taxon>eudicotyledons</taxon>
        <taxon>Gunneridae</taxon>
        <taxon>Pentapetalae</taxon>
        <taxon>asterids</taxon>
        <taxon>Ericales</taxon>
        <taxon>Theaceae</taxon>
        <taxon>Camellia</taxon>
    </lineage>
</organism>
<name>A0A7J7H8I4_CAMSI</name>
<protein>
    <submittedName>
        <fullName evidence="2">Uncharacterized protein</fullName>
    </submittedName>
</protein>
<dbReference type="EMBL" id="JACBKZ010000005">
    <property type="protein sequence ID" value="KAF5949252.1"/>
    <property type="molecule type" value="Genomic_DNA"/>
</dbReference>
<proteinExistence type="predicted"/>
<dbReference type="Proteomes" id="UP000593564">
    <property type="component" value="Unassembled WGS sequence"/>
</dbReference>
<gene>
    <name evidence="2" type="ORF">HYC85_011245</name>
</gene>
<comment type="caution">
    <text evidence="2">The sequence shown here is derived from an EMBL/GenBank/DDBJ whole genome shotgun (WGS) entry which is preliminary data.</text>
</comment>
<feature type="signal peptide" evidence="1">
    <location>
        <begin position="1"/>
        <end position="25"/>
    </location>
</feature>
<evidence type="ECO:0000313" key="2">
    <source>
        <dbReference type="EMBL" id="KAF5949252.1"/>
    </source>
</evidence>
<keyword evidence="3" id="KW-1185">Reference proteome</keyword>